<dbReference type="EMBL" id="OE839883">
    <property type="protein sequence ID" value="CAD7588853.1"/>
    <property type="molecule type" value="Genomic_DNA"/>
</dbReference>
<reference evidence="2" key="1">
    <citation type="submission" date="2020-11" db="EMBL/GenBank/DDBJ databases">
        <authorList>
            <person name="Tran Van P."/>
        </authorList>
    </citation>
    <scope>NUCLEOTIDE SEQUENCE</scope>
</reference>
<name>A0A7R9JTX7_TIMGE</name>
<dbReference type="PANTHER" id="PTHR11552:SF227">
    <property type="entry name" value="GLUCOSE DEHYDROGENASE [FAD, QUINONE]-LIKE PROTEIN"/>
    <property type="match status" value="1"/>
</dbReference>
<dbReference type="InterPro" id="IPR036188">
    <property type="entry name" value="FAD/NAD-bd_sf"/>
</dbReference>
<dbReference type="PANTHER" id="PTHR11552">
    <property type="entry name" value="GLUCOSE-METHANOL-CHOLINE GMC OXIDOREDUCTASE"/>
    <property type="match status" value="1"/>
</dbReference>
<dbReference type="GO" id="GO:0016491">
    <property type="term" value="F:oxidoreductase activity"/>
    <property type="evidence" value="ECO:0007669"/>
    <property type="project" value="TreeGrafter"/>
</dbReference>
<dbReference type="InterPro" id="IPR012132">
    <property type="entry name" value="GMC_OxRdtase"/>
</dbReference>
<gene>
    <name evidence="2" type="ORF">TGEB3V08_LOCUS2872</name>
</gene>
<sequence>MLLYDFIIIGGGTAGAVMANRLSERADWTVLLLEAGGDETLLSDIPLLMPTLQLSPLDWQFKTEPSGK</sequence>
<dbReference type="Pfam" id="PF13450">
    <property type="entry name" value="NAD_binding_8"/>
    <property type="match status" value="1"/>
</dbReference>
<dbReference type="Gene3D" id="3.30.560.10">
    <property type="entry name" value="Glucose Oxidase, domain 3"/>
    <property type="match status" value="1"/>
</dbReference>
<evidence type="ECO:0008006" key="3">
    <source>
        <dbReference type="Google" id="ProtNLM"/>
    </source>
</evidence>
<dbReference type="Gene3D" id="3.50.50.60">
    <property type="entry name" value="FAD/NAD(P)-binding domain"/>
    <property type="match status" value="1"/>
</dbReference>
<comment type="similarity">
    <text evidence="1">Belongs to the GMC oxidoreductase family.</text>
</comment>
<proteinExistence type="inferred from homology"/>
<dbReference type="AlphaFoldDB" id="A0A7R9JTX7"/>
<accession>A0A7R9JTX7</accession>
<dbReference type="SUPFAM" id="SSF51905">
    <property type="entry name" value="FAD/NAD(P)-binding domain"/>
    <property type="match status" value="1"/>
</dbReference>
<organism evidence="2">
    <name type="scientific">Timema genevievae</name>
    <name type="common">Walking stick</name>
    <dbReference type="NCBI Taxonomy" id="629358"/>
    <lineage>
        <taxon>Eukaryota</taxon>
        <taxon>Metazoa</taxon>
        <taxon>Ecdysozoa</taxon>
        <taxon>Arthropoda</taxon>
        <taxon>Hexapoda</taxon>
        <taxon>Insecta</taxon>
        <taxon>Pterygota</taxon>
        <taxon>Neoptera</taxon>
        <taxon>Polyneoptera</taxon>
        <taxon>Phasmatodea</taxon>
        <taxon>Timematodea</taxon>
        <taxon>Timematoidea</taxon>
        <taxon>Timematidae</taxon>
        <taxon>Timema</taxon>
    </lineage>
</organism>
<evidence type="ECO:0000313" key="2">
    <source>
        <dbReference type="EMBL" id="CAD7588853.1"/>
    </source>
</evidence>
<protein>
    <recommendedName>
        <fullName evidence="3">Glucose-methanol-choline oxidoreductase N-terminal domain-containing protein</fullName>
    </recommendedName>
</protein>
<evidence type="ECO:0000256" key="1">
    <source>
        <dbReference type="ARBA" id="ARBA00010790"/>
    </source>
</evidence>
<dbReference type="GO" id="GO:0050660">
    <property type="term" value="F:flavin adenine dinucleotide binding"/>
    <property type="evidence" value="ECO:0007669"/>
    <property type="project" value="InterPro"/>
</dbReference>